<gene>
    <name evidence="2" type="ORF">RJ41_06000</name>
</gene>
<name>A0A0B3YHN8_9ALTE</name>
<keyword evidence="3" id="KW-1185">Reference proteome</keyword>
<dbReference type="AlphaFoldDB" id="A0A0B3YHN8"/>
<evidence type="ECO:0000259" key="1">
    <source>
        <dbReference type="Pfam" id="PF13480"/>
    </source>
</evidence>
<feature type="domain" description="BioF2-like acetyltransferase" evidence="1">
    <location>
        <begin position="171"/>
        <end position="318"/>
    </location>
</feature>
<dbReference type="RefSeq" id="WP_039218243.1">
    <property type="nucleotide sequence ID" value="NZ_JWLW01000012.1"/>
</dbReference>
<dbReference type="InterPro" id="IPR038740">
    <property type="entry name" value="BioF2-like_GNAT_dom"/>
</dbReference>
<dbReference type="Proteomes" id="UP000031197">
    <property type="component" value="Unassembled WGS sequence"/>
</dbReference>
<dbReference type="OrthoDB" id="9808976at2"/>
<proteinExistence type="predicted"/>
<dbReference type="Gene3D" id="3.40.630.30">
    <property type="match status" value="1"/>
</dbReference>
<protein>
    <recommendedName>
        <fullName evidence="1">BioF2-like acetyltransferase domain-containing protein</fullName>
    </recommendedName>
</protein>
<dbReference type="SUPFAM" id="SSF55729">
    <property type="entry name" value="Acyl-CoA N-acyltransferases (Nat)"/>
    <property type="match status" value="1"/>
</dbReference>
<accession>A0A0B3YHN8</accession>
<comment type="caution">
    <text evidence="2">The sequence shown here is derived from an EMBL/GenBank/DDBJ whole genome shotgun (WGS) entry which is preliminary data.</text>
</comment>
<reference evidence="2 3" key="1">
    <citation type="submission" date="2014-12" db="EMBL/GenBank/DDBJ databases">
        <title>Genome sequencing of Alteromonas marina AD001.</title>
        <authorList>
            <person name="Adrian T.G.S."/>
            <person name="Chan K.G."/>
        </authorList>
    </citation>
    <scope>NUCLEOTIDE SEQUENCE [LARGE SCALE GENOMIC DNA]</scope>
    <source>
        <strain evidence="2 3">AD001</strain>
    </source>
</reference>
<evidence type="ECO:0000313" key="2">
    <source>
        <dbReference type="EMBL" id="KHT54097.1"/>
    </source>
</evidence>
<dbReference type="Pfam" id="PF13480">
    <property type="entry name" value="Acetyltransf_6"/>
    <property type="match status" value="1"/>
</dbReference>
<evidence type="ECO:0000313" key="3">
    <source>
        <dbReference type="Proteomes" id="UP000031197"/>
    </source>
</evidence>
<dbReference type="EMBL" id="JWLW01000012">
    <property type="protein sequence ID" value="KHT54097.1"/>
    <property type="molecule type" value="Genomic_DNA"/>
</dbReference>
<organism evidence="2 3">
    <name type="scientific">Alteromonas marina</name>
    <dbReference type="NCBI Taxonomy" id="203795"/>
    <lineage>
        <taxon>Bacteria</taxon>
        <taxon>Pseudomonadati</taxon>
        <taxon>Pseudomonadota</taxon>
        <taxon>Gammaproteobacteria</taxon>
        <taxon>Alteromonadales</taxon>
        <taxon>Alteromonadaceae</taxon>
        <taxon>Alteromonas/Salinimonas group</taxon>
        <taxon>Alteromonas</taxon>
    </lineage>
</organism>
<sequence length="353" mass="40831">MEVLLERKSLASFEEVKSFLRNVHECIEVPTPFTSLAWQESWIYSLTVLPTLYIFKLGNQIIGYCWIVSKNTLSLLPLHAWYLNQTGELKKDQVWVEYNTIICSKKHEQACLNALLNKAKIDHVCKLYISMSHNIAISKDLVDNSIRVDSENVNGYRTSLITADLEKHLSKNTRSQIRRSTKILEQDYGAISVIEASEDQLHSYLTKLGSLHKEKWSESAEGSGFNNPLFLSHHKYLLENFPENVSIIEIKAGTSLLGYSYNLIFGDTVYFYCSGINYQYENNKIKPGYTLHSTLMEYYQKKGFYWYDFLGGESRYKKSLSTETYIFSNLTIYTRSIEGRLASALQRIKQKLF</sequence>
<dbReference type="InterPro" id="IPR016181">
    <property type="entry name" value="Acyl_CoA_acyltransferase"/>
</dbReference>